<gene>
    <name evidence="1" type="ORF">FV141_09925</name>
</gene>
<keyword evidence="2" id="KW-1185">Reference proteome</keyword>
<name>A0ABX5ZB06_9MICO</name>
<reference evidence="1 2" key="1">
    <citation type="submission" date="2019-08" db="EMBL/GenBank/DDBJ databases">
        <title>Dermacoccus abyssi strain HZAU 226, whole genome Nanopore sequencing project.</title>
        <authorList>
            <person name="Guo A."/>
            <person name="Zhang X."/>
            <person name="Ruan Y."/>
            <person name="Liu W."/>
            <person name="Chen Q."/>
            <person name="Gu L."/>
        </authorList>
    </citation>
    <scope>NUCLEOTIDE SEQUENCE [LARGE SCALE GENOMIC DNA]</scope>
    <source>
        <strain evidence="1 2">HZAU 226</strain>
    </source>
</reference>
<evidence type="ECO:0000313" key="2">
    <source>
        <dbReference type="Proteomes" id="UP000323565"/>
    </source>
</evidence>
<dbReference type="Proteomes" id="UP000323565">
    <property type="component" value="Chromosome"/>
</dbReference>
<evidence type="ECO:0000313" key="1">
    <source>
        <dbReference type="EMBL" id="QEH93812.1"/>
    </source>
</evidence>
<organism evidence="1 2">
    <name type="scientific">Dermacoccus abyssi</name>
    <dbReference type="NCBI Taxonomy" id="322596"/>
    <lineage>
        <taxon>Bacteria</taxon>
        <taxon>Bacillati</taxon>
        <taxon>Actinomycetota</taxon>
        <taxon>Actinomycetes</taxon>
        <taxon>Micrococcales</taxon>
        <taxon>Dermacoccaceae</taxon>
        <taxon>Dermacoccus</taxon>
    </lineage>
</organism>
<protein>
    <submittedName>
        <fullName evidence="1">Uncharacterized protein</fullName>
    </submittedName>
</protein>
<accession>A0ABX5ZB06</accession>
<sequence>MKSGTEKSGDTSLSAVNQVGGSFTSGLRIQQSVTTPDYSTPKRAARGTYTFAFTGADGRPVSVSNLAFTVTDIDSTEGDFWDVVELSGAFSSTAASGVTGTGTTDSPATAASSNTAFADTTSSDGNLNVTYQTPTSSVTLTYWSNAQKFSRVDRSQGIYIAGMKFSAIANNC</sequence>
<proteinExistence type="predicted"/>
<dbReference type="EMBL" id="CP043031">
    <property type="protein sequence ID" value="QEH93812.1"/>
    <property type="molecule type" value="Genomic_DNA"/>
</dbReference>